<accession>A0A8J2ZH43</accession>
<dbReference type="InterPro" id="IPR027266">
    <property type="entry name" value="TrmE/GcvT-like"/>
</dbReference>
<dbReference type="AlphaFoldDB" id="A0A8J2ZH43"/>
<organism evidence="1 2">
    <name type="scientific">Salipiger pallidus</name>
    <dbReference type="NCBI Taxonomy" id="1775170"/>
    <lineage>
        <taxon>Bacteria</taxon>
        <taxon>Pseudomonadati</taxon>
        <taxon>Pseudomonadota</taxon>
        <taxon>Alphaproteobacteria</taxon>
        <taxon>Rhodobacterales</taxon>
        <taxon>Roseobacteraceae</taxon>
        <taxon>Salipiger</taxon>
    </lineage>
</organism>
<dbReference type="SUPFAM" id="SSF103025">
    <property type="entry name" value="Folate-binding domain"/>
    <property type="match status" value="1"/>
</dbReference>
<dbReference type="Gene3D" id="3.30.1360.120">
    <property type="entry name" value="Probable tRNA modification gtpase trme, domain 1"/>
    <property type="match status" value="1"/>
</dbReference>
<protein>
    <submittedName>
        <fullName evidence="1">Uncharacterized protein</fullName>
    </submittedName>
</protein>
<reference evidence="1" key="1">
    <citation type="journal article" date="2014" name="Int. J. Syst. Evol. Microbiol.">
        <title>Complete genome sequence of Corynebacterium casei LMG S-19264T (=DSM 44701T), isolated from a smear-ripened cheese.</title>
        <authorList>
            <consortium name="US DOE Joint Genome Institute (JGI-PGF)"/>
            <person name="Walter F."/>
            <person name="Albersmeier A."/>
            <person name="Kalinowski J."/>
            <person name="Ruckert C."/>
        </authorList>
    </citation>
    <scope>NUCLEOTIDE SEQUENCE</scope>
    <source>
        <strain evidence="1">CGMCC 1.15762</strain>
    </source>
</reference>
<comment type="caution">
    <text evidence="1">The sequence shown here is derived from an EMBL/GenBank/DDBJ whole genome shotgun (WGS) entry which is preliminary data.</text>
</comment>
<dbReference type="Proteomes" id="UP000617145">
    <property type="component" value="Unassembled WGS sequence"/>
</dbReference>
<gene>
    <name evidence="1" type="ORF">GCM10011415_05340</name>
</gene>
<evidence type="ECO:0000313" key="1">
    <source>
        <dbReference type="EMBL" id="GGG62051.1"/>
    </source>
</evidence>
<name>A0A8J2ZH43_9RHOB</name>
<dbReference type="EMBL" id="BMJV01000001">
    <property type="protein sequence ID" value="GGG62051.1"/>
    <property type="molecule type" value="Genomic_DNA"/>
</dbReference>
<evidence type="ECO:0000313" key="2">
    <source>
        <dbReference type="Proteomes" id="UP000617145"/>
    </source>
</evidence>
<keyword evidence="2" id="KW-1185">Reference proteome</keyword>
<proteinExistence type="predicted"/>
<sequence>MLRIEGGLTLTGHEFDNQSGPFEAGIGLTVPLTFKAMPCSGREALERRKP</sequence>
<reference evidence="1" key="2">
    <citation type="submission" date="2020-09" db="EMBL/GenBank/DDBJ databases">
        <authorList>
            <person name="Sun Q."/>
            <person name="Zhou Y."/>
        </authorList>
    </citation>
    <scope>NUCLEOTIDE SEQUENCE</scope>
    <source>
        <strain evidence="1">CGMCC 1.15762</strain>
    </source>
</reference>